<dbReference type="InterPro" id="IPR029058">
    <property type="entry name" value="AB_hydrolase_fold"/>
</dbReference>
<dbReference type="Proteomes" id="UP001303473">
    <property type="component" value="Unassembled WGS sequence"/>
</dbReference>
<dbReference type="GO" id="GO:0019748">
    <property type="term" value="P:secondary metabolic process"/>
    <property type="evidence" value="ECO:0007669"/>
    <property type="project" value="TreeGrafter"/>
</dbReference>
<comment type="caution">
    <text evidence="4">The sequence shown here is derived from an EMBL/GenBank/DDBJ whole genome shotgun (WGS) entry which is preliminary data.</text>
</comment>
<protein>
    <submittedName>
        <fullName evidence="4">Serine hydrolase-domain-containing protein</fullName>
    </submittedName>
</protein>
<dbReference type="Gene3D" id="3.40.50.1820">
    <property type="entry name" value="alpha/beta hydrolase"/>
    <property type="match status" value="1"/>
</dbReference>
<name>A0AAN6RZZ1_9PEZI</name>
<dbReference type="EMBL" id="MU853967">
    <property type="protein sequence ID" value="KAK3934701.1"/>
    <property type="molecule type" value="Genomic_DNA"/>
</dbReference>
<keyword evidence="1 4" id="KW-0378">Hydrolase</keyword>
<dbReference type="GO" id="GO:0016787">
    <property type="term" value="F:hydrolase activity"/>
    <property type="evidence" value="ECO:0007669"/>
    <property type="project" value="UniProtKB-KW"/>
</dbReference>
<evidence type="ECO:0000259" key="3">
    <source>
        <dbReference type="Pfam" id="PF03959"/>
    </source>
</evidence>
<dbReference type="Pfam" id="PF03959">
    <property type="entry name" value="FSH1"/>
    <property type="match status" value="1"/>
</dbReference>
<dbReference type="AlphaFoldDB" id="A0AAN6RZZ1"/>
<proteinExistence type="predicted"/>
<reference evidence="5" key="1">
    <citation type="journal article" date="2023" name="Mol. Phylogenet. Evol.">
        <title>Genome-scale phylogeny and comparative genomics of the fungal order Sordariales.</title>
        <authorList>
            <person name="Hensen N."/>
            <person name="Bonometti L."/>
            <person name="Westerberg I."/>
            <person name="Brannstrom I.O."/>
            <person name="Guillou S."/>
            <person name="Cros-Aarteil S."/>
            <person name="Calhoun S."/>
            <person name="Haridas S."/>
            <person name="Kuo A."/>
            <person name="Mondo S."/>
            <person name="Pangilinan J."/>
            <person name="Riley R."/>
            <person name="LaButti K."/>
            <person name="Andreopoulos B."/>
            <person name="Lipzen A."/>
            <person name="Chen C."/>
            <person name="Yan M."/>
            <person name="Daum C."/>
            <person name="Ng V."/>
            <person name="Clum A."/>
            <person name="Steindorff A."/>
            <person name="Ohm R.A."/>
            <person name="Martin F."/>
            <person name="Silar P."/>
            <person name="Natvig D.O."/>
            <person name="Lalanne C."/>
            <person name="Gautier V."/>
            <person name="Ament-Velasquez S.L."/>
            <person name="Kruys A."/>
            <person name="Hutchinson M.I."/>
            <person name="Powell A.J."/>
            <person name="Barry K."/>
            <person name="Miller A.N."/>
            <person name="Grigoriev I.V."/>
            <person name="Debuchy R."/>
            <person name="Gladieux P."/>
            <person name="Hiltunen Thoren M."/>
            <person name="Johannesson H."/>
        </authorList>
    </citation>
    <scope>NUCLEOTIDE SEQUENCE [LARGE SCALE GENOMIC DNA]</scope>
    <source>
        <strain evidence="5">CBS 340.73</strain>
    </source>
</reference>
<sequence>MGGAPMPKSSSRKQLPSDMNLETGIPTNLLKARPQPSSLLSYLETEGPFDGVISFSLGAALVSTLLLARIPSPALARLKCVIFFCGQPPVRWDMLRDEGRLELADTRASRGIRTPTAHVWGEQDPMADGARHLAALCNPAAREVLVHGGRHEVPSAGDDLIKAVNVIRRVVLMAEEDCVGEYLDEGVSGGNTTAIIASSHS</sequence>
<dbReference type="GO" id="GO:0005737">
    <property type="term" value="C:cytoplasm"/>
    <property type="evidence" value="ECO:0007669"/>
    <property type="project" value="TreeGrafter"/>
</dbReference>
<evidence type="ECO:0000256" key="1">
    <source>
        <dbReference type="ARBA" id="ARBA00022801"/>
    </source>
</evidence>
<gene>
    <name evidence="4" type="ORF">QBC46DRAFT_358826</name>
</gene>
<feature type="region of interest" description="Disordered" evidence="2">
    <location>
        <begin position="1"/>
        <end position="20"/>
    </location>
</feature>
<dbReference type="InterPro" id="IPR050593">
    <property type="entry name" value="LovG"/>
</dbReference>
<keyword evidence="5" id="KW-1185">Reference proteome</keyword>
<dbReference type="InterPro" id="IPR005645">
    <property type="entry name" value="FSH-like_dom"/>
</dbReference>
<feature type="domain" description="Serine hydrolase" evidence="3">
    <location>
        <begin position="39"/>
        <end position="157"/>
    </location>
</feature>
<accession>A0AAN6RZZ1</accession>
<dbReference type="GO" id="GO:0005634">
    <property type="term" value="C:nucleus"/>
    <property type="evidence" value="ECO:0007669"/>
    <property type="project" value="TreeGrafter"/>
</dbReference>
<organism evidence="4 5">
    <name type="scientific">Diplogelasinospora grovesii</name>
    <dbReference type="NCBI Taxonomy" id="303347"/>
    <lineage>
        <taxon>Eukaryota</taxon>
        <taxon>Fungi</taxon>
        <taxon>Dikarya</taxon>
        <taxon>Ascomycota</taxon>
        <taxon>Pezizomycotina</taxon>
        <taxon>Sordariomycetes</taxon>
        <taxon>Sordariomycetidae</taxon>
        <taxon>Sordariales</taxon>
        <taxon>Diplogelasinosporaceae</taxon>
        <taxon>Diplogelasinospora</taxon>
    </lineage>
</organism>
<evidence type="ECO:0000313" key="5">
    <source>
        <dbReference type="Proteomes" id="UP001303473"/>
    </source>
</evidence>
<evidence type="ECO:0000256" key="2">
    <source>
        <dbReference type="SAM" id="MobiDB-lite"/>
    </source>
</evidence>
<dbReference type="SUPFAM" id="SSF53474">
    <property type="entry name" value="alpha/beta-Hydrolases"/>
    <property type="match status" value="1"/>
</dbReference>
<dbReference type="PANTHER" id="PTHR48070">
    <property type="entry name" value="ESTERASE OVCA2"/>
    <property type="match status" value="1"/>
</dbReference>
<evidence type="ECO:0000313" key="4">
    <source>
        <dbReference type="EMBL" id="KAK3934701.1"/>
    </source>
</evidence>
<dbReference type="PANTHER" id="PTHR48070:SF7">
    <property type="entry name" value="SERINE HYDROLASE FSH DOMAIN-CONTAINING PROTEIN-RELATED"/>
    <property type="match status" value="1"/>
</dbReference>